<dbReference type="EMBL" id="JACRSS010000004">
    <property type="protein sequence ID" value="MBC8538956.1"/>
    <property type="molecule type" value="Genomic_DNA"/>
</dbReference>
<keyword evidence="3" id="KW-1185">Reference proteome</keyword>
<dbReference type="InterPro" id="IPR003741">
    <property type="entry name" value="LUD_dom"/>
</dbReference>
<dbReference type="PANTHER" id="PTHR36179">
    <property type="entry name" value="LUD_DOM DOMAIN-CONTAINING PROTEIN"/>
    <property type="match status" value="1"/>
</dbReference>
<feature type="domain" description="LUD" evidence="1">
    <location>
        <begin position="5"/>
        <end position="200"/>
    </location>
</feature>
<dbReference type="PANTHER" id="PTHR36179:SF2">
    <property type="entry name" value="LUD DOMAIN-CONTAINING PROTEIN"/>
    <property type="match status" value="1"/>
</dbReference>
<reference evidence="2" key="1">
    <citation type="submission" date="2020-08" db="EMBL/GenBank/DDBJ databases">
        <title>Genome public.</title>
        <authorList>
            <person name="Liu C."/>
            <person name="Sun Q."/>
        </authorList>
    </citation>
    <scope>NUCLEOTIDE SEQUENCE</scope>
    <source>
        <strain evidence="2">NSJ-63</strain>
    </source>
</reference>
<sequence length="206" mass="22688">MDYTAFMETLRKKGYTPYFVKTSAEARDLVMNELLKGVKTLGKGGSVTLQETGIWDALLNQDEITLYSTTLAAMRGESKEDALQKAMFADCYICSANAITLQGDIVNIDGVGNRVGALIYGPKKSILVVGRNKICKNYGEAIARIKREACPKNAVRNKHPELPCAQTGKCGNCDLPARMCKITSRMEYALPDREVHIVLVDEDLGF</sequence>
<dbReference type="AlphaFoldDB" id="A0A926HXP0"/>
<gene>
    <name evidence="2" type="ORF">H8693_08420</name>
</gene>
<dbReference type="Pfam" id="PF02589">
    <property type="entry name" value="LUD_dom"/>
    <property type="match status" value="1"/>
</dbReference>
<protein>
    <submittedName>
        <fullName evidence="2">Lactate utilization protein</fullName>
    </submittedName>
</protein>
<organism evidence="2 3">
    <name type="scientific">Guopingia tenuis</name>
    <dbReference type="NCBI Taxonomy" id="2763656"/>
    <lineage>
        <taxon>Bacteria</taxon>
        <taxon>Bacillati</taxon>
        <taxon>Bacillota</taxon>
        <taxon>Clostridia</taxon>
        <taxon>Christensenellales</taxon>
        <taxon>Christensenellaceae</taxon>
        <taxon>Guopingia</taxon>
    </lineage>
</organism>
<dbReference type="RefSeq" id="WP_249280599.1">
    <property type="nucleotide sequence ID" value="NZ_JACRSS010000004.1"/>
</dbReference>
<evidence type="ECO:0000313" key="2">
    <source>
        <dbReference type="EMBL" id="MBC8538956.1"/>
    </source>
</evidence>
<comment type="caution">
    <text evidence="2">The sequence shown here is derived from an EMBL/GenBank/DDBJ whole genome shotgun (WGS) entry which is preliminary data.</text>
</comment>
<accession>A0A926HXP0</accession>
<name>A0A926HXP0_9FIRM</name>
<evidence type="ECO:0000259" key="1">
    <source>
        <dbReference type="Pfam" id="PF02589"/>
    </source>
</evidence>
<dbReference type="Proteomes" id="UP000617951">
    <property type="component" value="Unassembled WGS sequence"/>
</dbReference>
<evidence type="ECO:0000313" key="3">
    <source>
        <dbReference type="Proteomes" id="UP000617951"/>
    </source>
</evidence>
<proteinExistence type="predicted"/>